<proteinExistence type="inferred from homology"/>
<comment type="caution">
    <text evidence="6">The sequence shown here is derived from an EMBL/GenBank/DDBJ whole genome shotgun (WGS) entry which is preliminary data.</text>
</comment>
<evidence type="ECO:0000313" key="7">
    <source>
        <dbReference type="Proteomes" id="UP001501343"/>
    </source>
</evidence>
<keyword evidence="7" id="KW-1185">Reference proteome</keyword>
<dbReference type="Proteomes" id="UP001501343">
    <property type="component" value="Unassembled WGS sequence"/>
</dbReference>
<keyword evidence="1 4" id="KW-0413">Isomerase</keyword>
<dbReference type="PANTHER" id="PTHR43174">
    <property type="entry name" value="UDP-N-ACETYLGLUCOSAMINE 2-EPIMERASE"/>
    <property type="match status" value="1"/>
</dbReference>
<dbReference type="EMBL" id="BAAAOF010000004">
    <property type="protein sequence ID" value="GAA1930802.1"/>
    <property type="molecule type" value="Genomic_DNA"/>
</dbReference>
<dbReference type="RefSeq" id="WP_248148136.1">
    <property type="nucleotide sequence ID" value="NZ_BAAAOF010000004.1"/>
</dbReference>
<evidence type="ECO:0000313" key="6">
    <source>
        <dbReference type="EMBL" id="GAA1930802.1"/>
    </source>
</evidence>
<accession>A0ABN2PS92</accession>
<dbReference type="InterPro" id="IPR003331">
    <property type="entry name" value="UDP_GlcNAc_Epimerase_2_dom"/>
</dbReference>
<gene>
    <name evidence="6" type="primary">wecB_2</name>
    <name evidence="6" type="ORF">GCM10009775_23570</name>
</gene>
<evidence type="ECO:0000259" key="5">
    <source>
        <dbReference type="Pfam" id="PF02350"/>
    </source>
</evidence>
<organism evidence="6 7">
    <name type="scientific">Microbacterium aoyamense</name>
    <dbReference type="NCBI Taxonomy" id="344166"/>
    <lineage>
        <taxon>Bacteria</taxon>
        <taxon>Bacillati</taxon>
        <taxon>Actinomycetota</taxon>
        <taxon>Actinomycetes</taxon>
        <taxon>Micrococcales</taxon>
        <taxon>Microbacteriaceae</taxon>
        <taxon>Microbacterium</taxon>
    </lineage>
</organism>
<evidence type="ECO:0000256" key="4">
    <source>
        <dbReference type="RuleBase" id="RU003513"/>
    </source>
</evidence>
<dbReference type="CDD" id="cd03786">
    <property type="entry name" value="GTB_UDP-GlcNAc_2-Epimerase"/>
    <property type="match status" value="1"/>
</dbReference>
<dbReference type="Gene3D" id="3.40.50.2000">
    <property type="entry name" value="Glycogen Phosphorylase B"/>
    <property type="match status" value="2"/>
</dbReference>
<reference evidence="6 7" key="1">
    <citation type="journal article" date="2019" name="Int. J. Syst. Evol. Microbiol.">
        <title>The Global Catalogue of Microorganisms (GCM) 10K type strain sequencing project: providing services to taxonomists for standard genome sequencing and annotation.</title>
        <authorList>
            <consortium name="The Broad Institute Genomics Platform"/>
            <consortium name="The Broad Institute Genome Sequencing Center for Infectious Disease"/>
            <person name="Wu L."/>
            <person name="Ma J."/>
        </authorList>
    </citation>
    <scope>NUCLEOTIDE SEQUENCE [LARGE SCALE GENOMIC DNA]</scope>
    <source>
        <strain evidence="6 7">JCM 14900</strain>
    </source>
</reference>
<evidence type="ECO:0000256" key="1">
    <source>
        <dbReference type="ARBA" id="ARBA00023235"/>
    </source>
</evidence>
<dbReference type="Pfam" id="PF02350">
    <property type="entry name" value="Epimerase_2"/>
    <property type="match status" value="1"/>
</dbReference>
<evidence type="ECO:0000256" key="3">
    <source>
        <dbReference type="ARBA" id="ARBA00038858"/>
    </source>
</evidence>
<dbReference type="SUPFAM" id="SSF53756">
    <property type="entry name" value="UDP-Glycosyltransferase/glycogen phosphorylase"/>
    <property type="match status" value="1"/>
</dbReference>
<dbReference type="NCBIfam" id="TIGR00236">
    <property type="entry name" value="wecB"/>
    <property type="match status" value="1"/>
</dbReference>
<feature type="domain" description="UDP-N-acetylglucosamine 2-epimerase" evidence="5">
    <location>
        <begin position="33"/>
        <end position="382"/>
    </location>
</feature>
<comment type="similarity">
    <text evidence="2 4">Belongs to the UDP-N-acetylglucosamine 2-epimerase family.</text>
</comment>
<name>A0ABN2PS92_9MICO</name>
<dbReference type="InterPro" id="IPR029767">
    <property type="entry name" value="WecB-like"/>
</dbReference>
<dbReference type="PANTHER" id="PTHR43174:SF2">
    <property type="entry name" value="UDP-N-ACETYLGLUCOSAMINE 2-EPIMERASE"/>
    <property type="match status" value="1"/>
</dbReference>
<sequence length="430" mass="45536">MEQNRNTSALRALFVVGTRPEAIKMLPLIVAARDHEGFEPIVVSTGQHAAMVAEVLAIGGIVPDVTFALPEGPRTLNDLFSFVVTQVQTYVTETFGSMDAEGYPVATFVHGDTSSAAAAALASFHLKLPVVHVEAGLRTNDVNSPFPEEFNRQLISRVAALHLAPTSRAKANLVREGIDFDRILITGNTAIDALRIAAARVAPFEHPALADLETADGPRVVVVTAHRRENWGEPLARIADSVAILASGHPDDRFVVALHPNPAVADVLVKRLSGHRNVSLVPAMGYASFARLLGRATLAITDSGGIQEEAPSLGVPVICVRETTERQEGVAAGTVELVGTDVQRIVHAASVLLDDPDELARRSARVNPYGDGFASARIIEALDNIVSGTRAPESYGPGFDRTAVLAAAGVADPLQRSWVDSVDSAFASVA</sequence>
<dbReference type="EC" id="5.1.3.14" evidence="3"/>
<evidence type="ECO:0000256" key="2">
    <source>
        <dbReference type="ARBA" id="ARBA00038209"/>
    </source>
</evidence>
<protein>
    <recommendedName>
        <fullName evidence="3">UDP-N-acetylglucosamine 2-epimerase (non-hydrolyzing)</fullName>
        <ecNumber evidence="3">5.1.3.14</ecNumber>
    </recommendedName>
</protein>